<dbReference type="RefSeq" id="WP_230778686.1">
    <property type="nucleotide sequence ID" value="NZ_JAJNCT010000025.1"/>
</dbReference>
<dbReference type="GO" id="GO:0016740">
    <property type="term" value="F:transferase activity"/>
    <property type="evidence" value="ECO:0007669"/>
    <property type="project" value="UniProtKB-KW"/>
</dbReference>
<dbReference type="PANTHER" id="PTHR43179">
    <property type="entry name" value="RHAMNOSYLTRANSFERASE WBBL"/>
    <property type="match status" value="1"/>
</dbReference>
<keyword evidence="2" id="KW-1185">Reference proteome</keyword>
<dbReference type="InterPro" id="IPR029044">
    <property type="entry name" value="Nucleotide-diphossugar_trans"/>
</dbReference>
<evidence type="ECO:0000313" key="2">
    <source>
        <dbReference type="Proteomes" id="UP001199260"/>
    </source>
</evidence>
<reference evidence="1 2" key="1">
    <citation type="submission" date="2021-11" db="EMBL/GenBank/DDBJ databases">
        <title>Genome sequence.</title>
        <authorList>
            <person name="Sun Q."/>
        </authorList>
    </citation>
    <scope>NUCLEOTIDE SEQUENCE [LARGE SCALE GENOMIC DNA]</scope>
    <source>
        <strain evidence="1 2">KCTC 12005</strain>
    </source>
</reference>
<keyword evidence="1" id="KW-0808">Transferase</keyword>
<dbReference type="EMBL" id="JAJNCT010000025">
    <property type="protein sequence ID" value="MCD2167205.1"/>
    <property type="molecule type" value="Genomic_DNA"/>
</dbReference>
<evidence type="ECO:0000313" key="1">
    <source>
        <dbReference type="EMBL" id="MCD2167205.1"/>
    </source>
</evidence>
<proteinExistence type="predicted"/>
<dbReference type="AlphaFoldDB" id="A0AAW4Y1F3"/>
<organism evidence="1 2">
    <name type="scientific">Comamonas koreensis</name>
    <dbReference type="NCBI Taxonomy" id="160825"/>
    <lineage>
        <taxon>Bacteria</taxon>
        <taxon>Pseudomonadati</taxon>
        <taxon>Pseudomonadota</taxon>
        <taxon>Betaproteobacteria</taxon>
        <taxon>Burkholderiales</taxon>
        <taxon>Comamonadaceae</taxon>
        <taxon>Comamonas</taxon>
    </lineage>
</organism>
<gene>
    <name evidence="1" type="ORF">LPW39_18955</name>
</gene>
<protein>
    <submittedName>
        <fullName evidence="1">Glycosyl transferase</fullName>
    </submittedName>
</protein>
<comment type="caution">
    <text evidence="1">The sequence shown here is derived from an EMBL/GenBank/DDBJ whole genome shotgun (WGS) entry which is preliminary data.</text>
</comment>
<dbReference type="PANTHER" id="PTHR43179:SF11">
    <property type="entry name" value="GLYCOSYL TRANSFERASE"/>
    <property type="match status" value="1"/>
</dbReference>
<dbReference type="Gene3D" id="3.90.550.10">
    <property type="entry name" value="Spore Coat Polysaccharide Biosynthesis Protein SpsA, Chain A"/>
    <property type="match status" value="1"/>
</dbReference>
<name>A0AAW4Y1F3_9BURK</name>
<dbReference type="SUPFAM" id="SSF53448">
    <property type="entry name" value="Nucleotide-diphospho-sugar transferases"/>
    <property type="match status" value="1"/>
</dbReference>
<accession>A0AAW4Y1F3</accession>
<dbReference type="Proteomes" id="UP001199260">
    <property type="component" value="Unassembled WGS sequence"/>
</dbReference>
<sequence>MSASPTSPLPPIALSVVSHGHGAMVQLLLNALAAHGAGGGGVSRVVLTLNLPEPAPMAPAGGWPFVLELRHNTVPQGFSANHNAALAGATEPLVCVLNPDVDLRGGNPFPALVRALQRQGVGLAYPMQVDENGHLQDSERELPTPWSLLRRYAVKRRETRAEWVNGAMWLLPTPVWQGIGGLNTAYFMYCEDVELCLRLRLAGWTLARADCVIGHAGQRASHRRARHALWHIRSLLRLWASAVFWRARALLRRTPTAALTMTE</sequence>